<evidence type="ECO:0000313" key="3">
    <source>
        <dbReference type="EMBL" id="MCW8344838.1"/>
    </source>
</evidence>
<comment type="similarity">
    <text evidence="1">Belongs to the ATP-dependent AMP-binding enzyme family.</text>
</comment>
<reference evidence="3" key="1">
    <citation type="submission" date="2022-02" db="EMBL/GenBank/DDBJ databases">
        <title>Vibrio sp. nov, a new bacterium isolated from seawater.</title>
        <authorList>
            <person name="Yuan Y."/>
        </authorList>
    </citation>
    <scope>NUCLEOTIDE SEQUENCE</scope>
    <source>
        <strain evidence="3">ZSDZ65</strain>
    </source>
</reference>
<dbReference type="InterPro" id="IPR020845">
    <property type="entry name" value="AMP-binding_CS"/>
</dbReference>
<dbReference type="PROSITE" id="PS00455">
    <property type="entry name" value="AMP_BINDING"/>
    <property type="match status" value="1"/>
</dbReference>
<gene>
    <name evidence="3" type="ORF">MD535_02205</name>
</gene>
<dbReference type="GO" id="GO:0031956">
    <property type="term" value="F:medium-chain fatty acid-CoA ligase activity"/>
    <property type="evidence" value="ECO:0007669"/>
    <property type="project" value="TreeGrafter"/>
</dbReference>
<proteinExistence type="inferred from homology"/>
<dbReference type="PANTHER" id="PTHR43201">
    <property type="entry name" value="ACYL-COA SYNTHETASE"/>
    <property type="match status" value="1"/>
</dbReference>
<dbReference type="Gene3D" id="3.40.50.12780">
    <property type="entry name" value="N-terminal domain of ligase-like"/>
    <property type="match status" value="1"/>
</dbReference>
<dbReference type="AlphaFoldDB" id="A0A9X3CJZ0"/>
<dbReference type="SUPFAM" id="SSF56801">
    <property type="entry name" value="Acetyl-CoA synthetase-like"/>
    <property type="match status" value="1"/>
</dbReference>
<dbReference type="InterPro" id="IPR042099">
    <property type="entry name" value="ANL_N_sf"/>
</dbReference>
<sequence>MSSHIQANTALNRCQSLAHLLNAARSQQHVVAFDGTHHWTWQQLLSDVTATMQQITTFPAQRIALCTQDSYRFAVGLLAICHSGKSLILPGNYQPAALAELACQFDLLLHDDGVEPLAGHPCQPIHVGSQHDTIKTFDVLELSHIEVVLFTSGSSGSPKAITKTLQLLNTEIAILESVWGADLKNSVIESTVSHQHIYGLLFRVLWPLCSGRAFACQNLEYPEQVMSHASQDCVLISSPALLKRLSTQTSMSPYRALFSSGGPLPYPTAQHACTLFSQLPTEVYGSTETGGIAFKQQHREGEHWQLFPGVKAELNQEGCLRLKSPHIDPDNWYQTADACVLHSAERFELKGRTDRIIKIEEKRISLVEIEKRLDQLDWICESAVFSAQNEQRLSLNAAIVLSQSGQDKLERLGKGKFWLLLRSELRQWIEPIAIPRRFRVIQEIPLNSQGKRQVSELASLFNETH</sequence>
<feature type="domain" description="AMP-dependent synthetase/ligase" evidence="2">
    <location>
        <begin position="23"/>
        <end position="298"/>
    </location>
</feature>
<dbReference type="EMBL" id="JAKRRY010000002">
    <property type="protein sequence ID" value="MCW8344838.1"/>
    <property type="molecule type" value="Genomic_DNA"/>
</dbReference>
<name>A0A9X3CJZ0_9VIBR</name>
<dbReference type="Proteomes" id="UP001155587">
    <property type="component" value="Unassembled WGS sequence"/>
</dbReference>
<dbReference type="InterPro" id="IPR000873">
    <property type="entry name" value="AMP-dep_synth/lig_dom"/>
</dbReference>
<comment type="caution">
    <text evidence="3">The sequence shown here is derived from an EMBL/GenBank/DDBJ whole genome shotgun (WGS) entry which is preliminary data.</text>
</comment>
<accession>A0A9X3CJZ0</accession>
<evidence type="ECO:0000256" key="1">
    <source>
        <dbReference type="ARBA" id="ARBA00006432"/>
    </source>
</evidence>
<dbReference type="GO" id="GO:0006631">
    <property type="term" value="P:fatty acid metabolic process"/>
    <property type="evidence" value="ECO:0007669"/>
    <property type="project" value="TreeGrafter"/>
</dbReference>
<dbReference type="Pfam" id="PF00501">
    <property type="entry name" value="AMP-binding"/>
    <property type="match status" value="1"/>
</dbReference>
<evidence type="ECO:0000313" key="4">
    <source>
        <dbReference type="Proteomes" id="UP001155587"/>
    </source>
</evidence>
<evidence type="ECO:0000259" key="2">
    <source>
        <dbReference type="Pfam" id="PF00501"/>
    </source>
</evidence>
<dbReference type="Gene3D" id="3.30.300.30">
    <property type="match status" value="1"/>
</dbReference>
<dbReference type="PANTHER" id="PTHR43201:SF8">
    <property type="entry name" value="ACYL-COA SYNTHETASE FAMILY MEMBER 3"/>
    <property type="match status" value="1"/>
</dbReference>
<protein>
    <submittedName>
        <fullName evidence="3">AMP-binding protein</fullName>
    </submittedName>
</protein>
<dbReference type="InterPro" id="IPR045851">
    <property type="entry name" value="AMP-bd_C_sf"/>
</dbReference>
<keyword evidence="4" id="KW-1185">Reference proteome</keyword>
<organism evidence="3 4">
    <name type="scientific">Vibrio qingdaonensis</name>
    <dbReference type="NCBI Taxonomy" id="2829491"/>
    <lineage>
        <taxon>Bacteria</taxon>
        <taxon>Pseudomonadati</taxon>
        <taxon>Pseudomonadota</taxon>
        <taxon>Gammaproteobacteria</taxon>
        <taxon>Vibrionales</taxon>
        <taxon>Vibrionaceae</taxon>
        <taxon>Vibrio</taxon>
    </lineage>
</organism>
<dbReference type="RefSeq" id="WP_265673304.1">
    <property type="nucleotide sequence ID" value="NZ_JAKRRY010000002.1"/>
</dbReference>